<evidence type="ECO:0000256" key="1">
    <source>
        <dbReference type="SAM" id="Phobius"/>
    </source>
</evidence>
<protein>
    <submittedName>
        <fullName evidence="2">Uncharacterized protein</fullName>
    </submittedName>
</protein>
<reference evidence="3" key="1">
    <citation type="journal article" date="2019" name="Int. J. Syst. Evol. Microbiol.">
        <title>The Global Catalogue of Microorganisms (GCM) 10K type strain sequencing project: providing services to taxonomists for standard genome sequencing and annotation.</title>
        <authorList>
            <consortium name="The Broad Institute Genomics Platform"/>
            <consortium name="The Broad Institute Genome Sequencing Center for Infectious Disease"/>
            <person name="Wu L."/>
            <person name="Ma J."/>
        </authorList>
    </citation>
    <scope>NUCLEOTIDE SEQUENCE [LARGE SCALE GENOMIC DNA]</scope>
    <source>
        <strain evidence="3">CCUG 55328</strain>
    </source>
</reference>
<gene>
    <name evidence="2" type="ORF">ACFQ3C_16285</name>
</gene>
<feature type="transmembrane region" description="Helical" evidence="1">
    <location>
        <begin position="20"/>
        <end position="47"/>
    </location>
</feature>
<dbReference type="Proteomes" id="UP001597151">
    <property type="component" value="Unassembled WGS sequence"/>
</dbReference>
<organism evidence="2 3">
    <name type="scientific">Seohaeicola saemankumensis</name>
    <dbReference type="NCBI Taxonomy" id="481181"/>
    <lineage>
        <taxon>Bacteria</taxon>
        <taxon>Pseudomonadati</taxon>
        <taxon>Pseudomonadota</taxon>
        <taxon>Alphaproteobacteria</taxon>
        <taxon>Rhodobacterales</taxon>
        <taxon>Roseobacteraceae</taxon>
        <taxon>Seohaeicola</taxon>
    </lineage>
</organism>
<keyword evidence="1" id="KW-0812">Transmembrane</keyword>
<evidence type="ECO:0000313" key="3">
    <source>
        <dbReference type="Proteomes" id="UP001597151"/>
    </source>
</evidence>
<accession>A0ABW3TGC4</accession>
<keyword evidence="3" id="KW-1185">Reference proteome</keyword>
<name>A0ABW3TGC4_9RHOB</name>
<sequence>MEKLKSLWRGDLALGDAFWNWAVIGGLMVNLSTSIALLILVSFDLVWQALIVGKGLSLPYNAMALVGVWRSAARYGGPAYHADLARGTGLALMAVLSLT</sequence>
<dbReference type="EMBL" id="JBHTKR010000006">
    <property type="protein sequence ID" value="MFD1196229.1"/>
    <property type="molecule type" value="Genomic_DNA"/>
</dbReference>
<dbReference type="RefSeq" id="WP_380793972.1">
    <property type="nucleotide sequence ID" value="NZ_JBHTKR010000006.1"/>
</dbReference>
<keyword evidence="1" id="KW-0472">Membrane</keyword>
<evidence type="ECO:0000313" key="2">
    <source>
        <dbReference type="EMBL" id="MFD1196229.1"/>
    </source>
</evidence>
<proteinExistence type="predicted"/>
<keyword evidence="1" id="KW-1133">Transmembrane helix</keyword>
<comment type="caution">
    <text evidence="2">The sequence shown here is derived from an EMBL/GenBank/DDBJ whole genome shotgun (WGS) entry which is preliminary data.</text>
</comment>